<evidence type="ECO:0000313" key="4">
    <source>
        <dbReference type="Proteomes" id="UP001549097"/>
    </source>
</evidence>
<dbReference type="InterPro" id="IPR036554">
    <property type="entry name" value="GHMP_kinase_C_sf"/>
</dbReference>
<name>A0ABV2LHA0_9BACL</name>
<protein>
    <submittedName>
        <fullName evidence="3">Galactokinase</fullName>
    </submittedName>
</protein>
<sequence>MYNIKQLGARMTGAGFGGCAIAIIECERIDEFVARVEQEYQEKIGYDADFYVASIGDGAKEITREVV</sequence>
<evidence type="ECO:0000313" key="3">
    <source>
        <dbReference type="EMBL" id="MET3726843.1"/>
    </source>
</evidence>
<comment type="caution">
    <text evidence="3">The sequence shown here is derived from an EMBL/GenBank/DDBJ whole genome shotgun (WGS) entry which is preliminary data.</text>
</comment>
<dbReference type="EMBL" id="JBEPMP010000001">
    <property type="protein sequence ID" value="MET3726843.1"/>
    <property type="molecule type" value="Genomic_DNA"/>
</dbReference>
<dbReference type="SUPFAM" id="SSF55060">
    <property type="entry name" value="GHMP Kinase, C-terminal domain"/>
    <property type="match status" value="1"/>
</dbReference>
<feature type="domain" description="GHMP kinase C-terminal" evidence="2">
    <location>
        <begin position="6"/>
        <end position="40"/>
    </location>
</feature>
<keyword evidence="4" id="KW-1185">Reference proteome</keyword>
<proteinExistence type="predicted"/>
<dbReference type="Gene3D" id="3.30.70.890">
    <property type="entry name" value="GHMP kinase, C-terminal domain"/>
    <property type="match status" value="1"/>
</dbReference>
<accession>A0ABV2LHA0</accession>
<evidence type="ECO:0000256" key="1">
    <source>
        <dbReference type="ARBA" id="ARBA00022679"/>
    </source>
</evidence>
<dbReference type="Proteomes" id="UP001549097">
    <property type="component" value="Unassembled WGS sequence"/>
</dbReference>
<gene>
    <name evidence="3" type="ORF">ABID52_000424</name>
</gene>
<dbReference type="Pfam" id="PF08544">
    <property type="entry name" value="GHMP_kinases_C"/>
    <property type="match status" value="1"/>
</dbReference>
<keyword evidence="1" id="KW-0808">Transferase</keyword>
<dbReference type="InterPro" id="IPR013750">
    <property type="entry name" value="GHMP_kinase_C_dom"/>
</dbReference>
<evidence type="ECO:0000259" key="2">
    <source>
        <dbReference type="Pfam" id="PF08544"/>
    </source>
</evidence>
<reference evidence="3 4" key="1">
    <citation type="submission" date="2024-06" db="EMBL/GenBank/DDBJ databases">
        <title>Genomic Encyclopedia of Type Strains, Phase IV (KMG-IV): sequencing the most valuable type-strain genomes for metagenomic binning, comparative biology and taxonomic classification.</title>
        <authorList>
            <person name="Goeker M."/>
        </authorList>
    </citation>
    <scope>NUCLEOTIDE SEQUENCE [LARGE SCALE GENOMIC DNA]</scope>
    <source>
        <strain evidence="3 4">DSM 100124</strain>
    </source>
</reference>
<organism evidence="3 4">
    <name type="scientific">Fictibacillus halophilus</name>
    <dbReference type="NCBI Taxonomy" id="1610490"/>
    <lineage>
        <taxon>Bacteria</taxon>
        <taxon>Bacillati</taxon>
        <taxon>Bacillota</taxon>
        <taxon>Bacilli</taxon>
        <taxon>Bacillales</taxon>
        <taxon>Fictibacillaceae</taxon>
        <taxon>Fictibacillus</taxon>
    </lineage>
</organism>